<dbReference type="FunFam" id="1.10.220.30:FF:000001">
    <property type="entry name" value="Flagellar motor switch protein FliG"/>
    <property type="match status" value="1"/>
</dbReference>
<dbReference type="GO" id="GO:0003774">
    <property type="term" value="F:cytoskeletal motor activity"/>
    <property type="evidence" value="ECO:0007669"/>
    <property type="project" value="InterPro"/>
</dbReference>
<keyword evidence="6" id="KW-0145">Chemotaxis</keyword>
<keyword evidence="7" id="KW-0283">Flagellar rotation</keyword>
<evidence type="ECO:0000313" key="15">
    <source>
        <dbReference type="Proteomes" id="UP000325161"/>
    </source>
</evidence>
<feature type="domain" description="Flagellar motor switch protein FliG middle" evidence="12">
    <location>
        <begin position="114"/>
        <end position="187"/>
    </location>
</feature>
<dbReference type="PANTHER" id="PTHR30534:SF0">
    <property type="entry name" value="FLAGELLAR MOTOR SWITCH PROTEIN FLIG"/>
    <property type="match status" value="1"/>
</dbReference>
<evidence type="ECO:0000313" key="14">
    <source>
        <dbReference type="EMBL" id="QEI07256.1"/>
    </source>
</evidence>
<keyword evidence="15" id="KW-1185">Reference proteome</keyword>
<dbReference type="PANTHER" id="PTHR30534">
    <property type="entry name" value="FLAGELLAR MOTOR SWITCH PROTEIN FLIG"/>
    <property type="match status" value="1"/>
</dbReference>
<name>A0A5C0AZX4_9BURK</name>
<organism evidence="14 15">
    <name type="scientific">Pigmentiphaga aceris</name>
    <dbReference type="NCBI Taxonomy" id="1940612"/>
    <lineage>
        <taxon>Bacteria</taxon>
        <taxon>Pseudomonadati</taxon>
        <taxon>Pseudomonadota</taxon>
        <taxon>Betaproteobacteria</taxon>
        <taxon>Burkholderiales</taxon>
        <taxon>Alcaligenaceae</taxon>
        <taxon>Pigmentiphaga</taxon>
    </lineage>
</organism>
<evidence type="ECO:0000259" key="13">
    <source>
        <dbReference type="Pfam" id="PF14842"/>
    </source>
</evidence>
<evidence type="ECO:0000256" key="9">
    <source>
        <dbReference type="ARBA" id="ARBA00023143"/>
    </source>
</evidence>
<dbReference type="GO" id="GO:0009425">
    <property type="term" value="C:bacterial-type flagellum basal body"/>
    <property type="evidence" value="ECO:0007669"/>
    <property type="project" value="UniProtKB-SubCell"/>
</dbReference>
<dbReference type="InterPro" id="IPR032779">
    <property type="entry name" value="FliG_M"/>
</dbReference>
<dbReference type="Pfam" id="PF01706">
    <property type="entry name" value="FliG_C"/>
    <property type="match status" value="1"/>
</dbReference>
<keyword evidence="9" id="KW-0975">Bacterial flagellum</keyword>
<dbReference type="InterPro" id="IPR011002">
    <property type="entry name" value="FliG_a-hlx"/>
</dbReference>
<dbReference type="InterPro" id="IPR000090">
    <property type="entry name" value="Flg_Motor_Flig"/>
</dbReference>
<evidence type="ECO:0000256" key="6">
    <source>
        <dbReference type="ARBA" id="ARBA00022500"/>
    </source>
</evidence>
<dbReference type="RefSeq" id="WP_148816303.1">
    <property type="nucleotide sequence ID" value="NZ_CP043046.1"/>
</dbReference>
<dbReference type="Pfam" id="PF14842">
    <property type="entry name" value="FliG_N"/>
    <property type="match status" value="1"/>
</dbReference>
<evidence type="ECO:0000256" key="10">
    <source>
        <dbReference type="ARBA" id="ARBA00025598"/>
    </source>
</evidence>
<dbReference type="InterPro" id="IPR028263">
    <property type="entry name" value="FliG_N"/>
</dbReference>
<dbReference type="GO" id="GO:0005886">
    <property type="term" value="C:plasma membrane"/>
    <property type="evidence" value="ECO:0007669"/>
    <property type="project" value="UniProtKB-SubCell"/>
</dbReference>
<keyword evidence="14" id="KW-0969">Cilium</keyword>
<evidence type="ECO:0000256" key="2">
    <source>
        <dbReference type="ARBA" id="ARBA00004515"/>
    </source>
</evidence>
<proteinExistence type="inferred from homology"/>
<dbReference type="PIRSF" id="PIRSF003161">
    <property type="entry name" value="FliG"/>
    <property type="match status" value="1"/>
</dbReference>
<dbReference type="SUPFAM" id="SSF48029">
    <property type="entry name" value="FliG"/>
    <property type="match status" value="2"/>
</dbReference>
<evidence type="ECO:0000256" key="8">
    <source>
        <dbReference type="ARBA" id="ARBA00023136"/>
    </source>
</evidence>
<evidence type="ECO:0000259" key="12">
    <source>
        <dbReference type="Pfam" id="PF14841"/>
    </source>
</evidence>
<feature type="domain" description="Flagellar motor switch protein FliG N-terminal" evidence="13">
    <location>
        <begin position="6"/>
        <end position="104"/>
    </location>
</feature>
<evidence type="ECO:0000256" key="7">
    <source>
        <dbReference type="ARBA" id="ARBA00022779"/>
    </source>
</evidence>
<gene>
    <name evidence="14" type="primary">fliG</name>
    <name evidence="14" type="ORF">FXN63_16445</name>
</gene>
<keyword evidence="8" id="KW-0472">Membrane</keyword>
<reference evidence="14 15" key="1">
    <citation type="submission" date="2019-08" db="EMBL/GenBank/DDBJ databases">
        <title>Amphibian skin-associated Pigmentiphaga: genome sequence and occurrence across geography and hosts.</title>
        <authorList>
            <person name="Bletz M.C."/>
            <person name="Bunk B."/>
            <person name="Sproeer C."/>
            <person name="Biwer P."/>
            <person name="Reiter S."/>
            <person name="Rabemananjara F.C.E."/>
            <person name="Schulz S."/>
            <person name="Overmann J."/>
            <person name="Vences M."/>
        </authorList>
    </citation>
    <scope>NUCLEOTIDE SEQUENCE [LARGE SCALE GENOMIC DNA]</scope>
    <source>
        <strain evidence="14 15">Mada1488</strain>
    </source>
</reference>
<comment type="function">
    <text evidence="10">FliG is one of three proteins (FliG, FliN, FliM) that forms the rotor-mounted switch complex (C ring), located at the base of the basal body. This complex interacts with the CheY and CheZ chemotaxis proteins, in addition to contacting components of the motor that determine the direction of flagellar rotation.</text>
</comment>
<dbReference type="KEGG" id="pacr:FXN63_16445"/>
<dbReference type="Proteomes" id="UP000325161">
    <property type="component" value="Chromosome"/>
</dbReference>
<comment type="subcellular location">
    <subcellularLocation>
        <location evidence="1">Bacterial flagellum basal body</location>
    </subcellularLocation>
    <subcellularLocation>
        <location evidence="2">Cell inner membrane</location>
        <topology evidence="2">Peripheral membrane protein</topology>
        <orientation evidence="2">Cytoplasmic side</orientation>
    </subcellularLocation>
</comment>
<dbReference type="InterPro" id="IPR023087">
    <property type="entry name" value="Flg_Motor_Flig_C"/>
</dbReference>
<evidence type="ECO:0000259" key="11">
    <source>
        <dbReference type="Pfam" id="PF01706"/>
    </source>
</evidence>
<evidence type="ECO:0000256" key="4">
    <source>
        <dbReference type="ARBA" id="ARBA00021870"/>
    </source>
</evidence>
<evidence type="ECO:0000256" key="3">
    <source>
        <dbReference type="ARBA" id="ARBA00010299"/>
    </source>
</evidence>
<dbReference type="Gene3D" id="1.10.220.30">
    <property type="match status" value="3"/>
</dbReference>
<keyword evidence="5" id="KW-1003">Cell membrane</keyword>
<dbReference type="AlphaFoldDB" id="A0A5C0AZX4"/>
<dbReference type="NCBIfam" id="TIGR00207">
    <property type="entry name" value="fliG"/>
    <property type="match status" value="1"/>
</dbReference>
<evidence type="ECO:0000256" key="1">
    <source>
        <dbReference type="ARBA" id="ARBA00004117"/>
    </source>
</evidence>
<accession>A0A5C0AZX4</accession>
<feature type="domain" description="Flagellar motor switch protein FliG C-terminal" evidence="11">
    <location>
        <begin position="218"/>
        <end position="323"/>
    </location>
</feature>
<dbReference type="GO" id="GO:0071973">
    <property type="term" value="P:bacterial-type flagellum-dependent cell motility"/>
    <property type="evidence" value="ECO:0007669"/>
    <property type="project" value="InterPro"/>
</dbReference>
<dbReference type="PRINTS" id="PR00954">
    <property type="entry name" value="FLGMOTORFLIG"/>
</dbReference>
<comment type="similarity">
    <text evidence="3">Belongs to the FliG family.</text>
</comment>
<dbReference type="OrthoDB" id="9780302at2"/>
<protein>
    <recommendedName>
        <fullName evidence="4">Flagellar motor switch protein FliG</fullName>
    </recommendedName>
</protein>
<keyword evidence="14" id="KW-0966">Cell projection</keyword>
<dbReference type="GO" id="GO:0006935">
    <property type="term" value="P:chemotaxis"/>
    <property type="evidence" value="ECO:0007669"/>
    <property type="project" value="UniProtKB-KW"/>
</dbReference>
<dbReference type="Pfam" id="PF14841">
    <property type="entry name" value="FliG_M"/>
    <property type="match status" value="1"/>
</dbReference>
<evidence type="ECO:0000256" key="5">
    <source>
        <dbReference type="ARBA" id="ARBA00022475"/>
    </source>
</evidence>
<keyword evidence="14" id="KW-0282">Flagellum</keyword>
<dbReference type="EMBL" id="CP043046">
    <property type="protein sequence ID" value="QEI07256.1"/>
    <property type="molecule type" value="Genomic_DNA"/>
</dbReference>
<sequence length="332" mass="36550">MADDQGVDDGAVFLLTLGEEEAANVLRHLPPRDVQKLGAAMANMRNVPRDRINAVLARFHNDAQMQTGVGTDADAYLRSVLTKALGTDKAGFLIERILHTGDTTGIESLKWMDPASVAELIRSEHPQIIASILVHLEADQAAAILNRLTDRLRSDVLLRIATLDGIQPSALRELNDVLLKMLSGNEQVKRAKLGGIKTAAEILNFVGTTSEAMILESVRGFDADLAQKIVDEMFTFDNLNDVDDRGIQTMLREVPNEVLVVALKGASIELREKMLRNMPKRAGEQLRDDLEAKGPMRVSEVETQQKEILKIVRRLAEEGQLVLTAAGEDDYV</sequence>